<reference evidence="2 3" key="1">
    <citation type="journal article" date="2014" name="Int. J. Syst. Evol. Microbiol.">
        <title>Sneathiella chungangensis sp. nov., isolated from a marine sand, and emended description of the genus Sneathiella.</title>
        <authorList>
            <person name="Siamphan C."/>
            <person name="Kim H."/>
            <person name="Lee J.S."/>
            <person name="Kim W."/>
        </authorList>
    </citation>
    <scope>NUCLEOTIDE SEQUENCE [LARGE SCALE GENOMIC DNA]</scope>
    <source>
        <strain evidence="2 3">KCTC 32476</strain>
    </source>
</reference>
<sequence length="574" mass="60252">MATKNNSYAVSAGHDLAAGIAADILDVGGNAVDAGVAASIALTVLHSEQVQFGGVAPILVYLAGEDRCYSIEGAGRWPTSADPQYFETNHRGRIPQGILRTVVPAAPDAWLTALARFGSMSFADVASPAQSLAKEGFPAHEDLAACSAQFQRSYMRMGENAKFWLVNDAPIDVGHLFVQSKLADCIGTLVDADRKGSAKKGRTGGLQAVRDLFYKGDMANIMIRHVKNHDGWLTHADLAAHKTPVVSATTASVFSGTLFTPGPWTQAPALSQALQILDAYGISKLPSCSVDAFHLIIEALKLALVDREAYYGDPEFIDVPLTELLSPEYTKARASLIDKHKAASPLPPAGEFRGHSTAMRSGMTAPETGELSLDTSVAAIIDGEGNIFASTPSDASFDGPVVPELGFVLSTRGAQSYVAGDHPASLRPGKRPRVSAYPMIFKTANGGVIAGGGPGADLQLQAMAQTLAGHIAQGLPLVDAVAAPRVFTHSIPSSTEPHLASADKVMVEEAINEDFLDALTARGHKSAFGAASGISRPSICLVADDPSDGLQAVADPRRASGQRLKSSKPERTDK</sequence>
<name>A0A845MHI9_9PROT</name>
<gene>
    <name evidence="2" type="ORF">GQF03_11155</name>
</gene>
<evidence type="ECO:0000256" key="1">
    <source>
        <dbReference type="SAM" id="MobiDB-lite"/>
    </source>
</evidence>
<organism evidence="2 3">
    <name type="scientific">Sneathiella chungangensis</name>
    <dbReference type="NCBI Taxonomy" id="1418234"/>
    <lineage>
        <taxon>Bacteria</taxon>
        <taxon>Pseudomonadati</taxon>
        <taxon>Pseudomonadota</taxon>
        <taxon>Alphaproteobacteria</taxon>
        <taxon>Sneathiellales</taxon>
        <taxon>Sneathiellaceae</taxon>
        <taxon>Sneathiella</taxon>
    </lineage>
</organism>
<dbReference type="PANTHER" id="PTHR43881:SF1">
    <property type="entry name" value="GAMMA-GLUTAMYLTRANSPEPTIDASE (AFU_ORTHOLOGUE AFUA_4G13580)"/>
    <property type="match status" value="1"/>
</dbReference>
<dbReference type="InterPro" id="IPR043137">
    <property type="entry name" value="GGT_ssub_C"/>
</dbReference>
<dbReference type="EMBL" id="WTVA01000004">
    <property type="protein sequence ID" value="MZR22890.1"/>
    <property type="molecule type" value="Genomic_DNA"/>
</dbReference>
<dbReference type="InterPro" id="IPR052896">
    <property type="entry name" value="GGT-like_enzyme"/>
</dbReference>
<dbReference type="Gene3D" id="3.60.20.40">
    <property type="match status" value="1"/>
</dbReference>
<accession>A0A845MHI9</accession>
<dbReference type="SUPFAM" id="SSF56235">
    <property type="entry name" value="N-terminal nucleophile aminohydrolases (Ntn hydrolases)"/>
    <property type="match status" value="1"/>
</dbReference>
<dbReference type="OrthoDB" id="9781342at2"/>
<dbReference type="Proteomes" id="UP000445696">
    <property type="component" value="Unassembled WGS sequence"/>
</dbReference>
<dbReference type="Gene3D" id="1.10.246.130">
    <property type="match status" value="1"/>
</dbReference>
<evidence type="ECO:0000313" key="2">
    <source>
        <dbReference type="EMBL" id="MZR22890.1"/>
    </source>
</evidence>
<dbReference type="RefSeq" id="WP_161339346.1">
    <property type="nucleotide sequence ID" value="NZ_JBHSDG010000004.1"/>
</dbReference>
<dbReference type="AlphaFoldDB" id="A0A845MHI9"/>
<dbReference type="InterPro" id="IPR043138">
    <property type="entry name" value="GGT_lsub"/>
</dbReference>
<dbReference type="InterPro" id="IPR029055">
    <property type="entry name" value="Ntn_hydrolases_N"/>
</dbReference>
<dbReference type="PRINTS" id="PR01210">
    <property type="entry name" value="GGTRANSPTASE"/>
</dbReference>
<dbReference type="PANTHER" id="PTHR43881">
    <property type="entry name" value="GAMMA-GLUTAMYLTRANSPEPTIDASE (AFU_ORTHOLOGUE AFUA_4G13580)"/>
    <property type="match status" value="1"/>
</dbReference>
<keyword evidence="3" id="KW-1185">Reference proteome</keyword>
<proteinExistence type="predicted"/>
<protein>
    <submittedName>
        <fullName evidence="2">Gamma-glutamyltransferase family protein</fullName>
    </submittedName>
</protein>
<keyword evidence="2" id="KW-0808">Transferase</keyword>
<feature type="region of interest" description="Disordered" evidence="1">
    <location>
        <begin position="545"/>
        <end position="574"/>
    </location>
</feature>
<evidence type="ECO:0000313" key="3">
    <source>
        <dbReference type="Proteomes" id="UP000445696"/>
    </source>
</evidence>
<dbReference type="Pfam" id="PF01019">
    <property type="entry name" value="G_glu_transpept"/>
    <property type="match status" value="1"/>
</dbReference>
<comment type="caution">
    <text evidence="2">The sequence shown here is derived from an EMBL/GenBank/DDBJ whole genome shotgun (WGS) entry which is preliminary data.</text>
</comment>
<dbReference type="GO" id="GO:0016740">
    <property type="term" value="F:transferase activity"/>
    <property type="evidence" value="ECO:0007669"/>
    <property type="project" value="UniProtKB-KW"/>
</dbReference>